<evidence type="ECO:0000313" key="5">
    <source>
        <dbReference type="Proteomes" id="UP000319212"/>
    </source>
</evidence>
<reference evidence="4 5" key="1">
    <citation type="journal article" date="2019" name="Environ. Microbiol.">
        <title>Species interactions and distinct microbial communities in high Arctic permafrost affected cryosols are associated with the CH4 and CO2 gas fluxes.</title>
        <authorList>
            <person name="Altshuler I."/>
            <person name="Hamel J."/>
            <person name="Turney S."/>
            <person name="Magnuson E."/>
            <person name="Levesque R."/>
            <person name="Greer C."/>
            <person name="Whyte L.G."/>
        </authorList>
    </citation>
    <scope>NUCLEOTIDE SEQUENCE [LARGE SCALE GENOMIC DNA]</scope>
    <source>
        <strain evidence="4 5">S06.C</strain>
    </source>
</reference>
<keyword evidence="1 2" id="KW-0597">Phosphoprotein</keyword>
<dbReference type="PANTHER" id="PTHR44591:SF3">
    <property type="entry name" value="RESPONSE REGULATORY DOMAIN-CONTAINING PROTEIN"/>
    <property type="match status" value="1"/>
</dbReference>
<dbReference type="OrthoDB" id="9179585at2"/>
<dbReference type="InterPro" id="IPR011006">
    <property type="entry name" value="CheY-like_superfamily"/>
</dbReference>
<dbReference type="SUPFAM" id="SSF52172">
    <property type="entry name" value="CheY-like"/>
    <property type="match status" value="1"/>
</dbReference>
<dbReference type="PANTHER" id="PTHR44591">
    <property type="entry name" value="STRESS RESPONSE REGULATOR PROTEIN 1"/>
    <property type="match status" value="1"/>
</dbReference>
<dbReference type="PROSITE" id="PS50110">
    <property type="entry name" value="RESPONSE_REGULATORY"/>
    <property type="match status" value="1"/>
</dbReference>
<comment type="caution">
    <text evidence="4">The sequence shown here is derived from an EMBL/GenBank/DDBJ whole genome shotgun (WGS) entry which is preliminary data.</text>
</comment>
<feature type="domain" description="Response regulatory" evidence="3">
    <location>
        <begin position="58"/>
        <end position="170"/>
    </location>
</feature>
<evidence type="ECO:0000256" key="2">
    <source>
        <dbReference type="PROSITE-ProRule" id="PRU00169"/>
    </source>
</evidence>
<gene>
    <name evidence="4" type="ORF">EAH82_16100</name>
</gene>
<dbReference type="SMART" id="SM00448">
    <property type="entry name" value="REC"/>
    <property type="match status" value="1"/>
</dbReference>
<feature type="modified residue" description="4-aspartylphosphate" evidence="2">
    <location>
        <position position="107"/>
    </location>
</feature>
<dbReference type="GO" id="GO:0000160">
    <property type="term" value="P:phosphorelay signal transduction system"/>
    <property type="evidence" value="ECO:0007669"/>
    <property type="project" value="InterPro"/>
</dbReference>
<evidence type="ECO:0000259" key="3">
    <source>
        <dbReference type="PROSITE" id="PS50110"/>
    </source>
</evidence>
<dbReference type="InterPro" id="IPR050595">
    <property type="entry name" value="Bact_response_regulator"/>
</dbReference>
<accession>A0A502DKB0</accession>
<dbReference type="EMBL" id="RCZI01000004">
    <property type="protein sequence ID" value="TPG25927.1"/>
    <property type="molecule type" value="Genomic_DNA"/>
</dbReference>
<dbReference type="Pfam" id="PF00072">
    <property type="entry name" value="Response_reg"/>
    <property type="match status" value="1"/>
</dbReference>
<dbReference type="Proteomes" id="UP000319212">
    <property type="component" value="Unassembled WGS sequence"/>
</dbReference>
<name>A0A502DKB0_9BURK</name>
<sequence>MRVTPGVADSTSTRFVPAGRRRCRRTSARRDSRLAPTFHSVGRADTLSPLPTGIPNVNVLIVDDNEAAADLLQELLSLQDHTARCTYSATEALAACETETFDVALVDITLPDLPGTEVARRLRAGDRPPLLVAVTGLSSHDTRGAEGLFDHHLQKPIDFDALDRILEQARSKSASAS</sequence>
<evidence type="ECO:0000313" key="4">
    <source>
        <dbReference type="EMBL" id="TPG25927.1"/>
    </source>
</evidence>
<organism evidence="4 5">
    <name type="scientific">Variovorax guangxiensis</name>
    <dbReference type="NCBI Taxonomy" id="1775474"/>
    <lineage>
        <taxon>Bacteria</taxon>
        <taxon>Pseudomonadati</taxon>
        <taxon>Pseudomonadota</taxon>
        <taxon>Betaproteobacteria</taxon>
        <taxon>Burkholderiales</taxon>
        <taxon>Comamonadaceae</taxon>
        <taxon>Variovorax</taxon>
    </lineage>
</organism>
<dbReference type="Gene3D" id="3.40.50.2300">
    <property type="match status" value="1"/>
</dbReference>
<dbReference type="AlphaFoldDB" id="A0A502DKB0"/>
<protein>
    <submittedName>
        <fullName evidence="4">Response regulator</fullName>
    </submittedName>
</protein>
<proteinExistence type="predicted"/>
<dbReference type="InterPro" id="IPR001789">
    <property type="entry name" value="Sig_transdc_resp-reg_receiver"/>
</dbReference>
<evidence type="ECO:0000256" key="1">
    <source>
        <dbReference type="ARBA" id="ARBA00022553"/>
    </source>
</evidence>